<reference evidence="1 2" key="1">
    <citation type="submission" date="2016-07" db="EMBL/GenBank/DDBJ databases">
        <title>Genome and transcriptome analysis of iron-reducing fermentative bacteria Anoxybacter fermentans.</title>
        <authorList>
            <person name="Zeng X."/>
            <person name="Shao Z."/>
        </authorList>
    </citation>
    <scope>NUCLEOTIDE SEQUENCE [LARGE SCALE GENOMIC DNA]</scope>
    <source>
        <strain evidence="1 2">DY22613</strain>
    </source>
</reference>
<gene>
    <name evidence="1" type="ORF">BBF96_15610</name>
</gene>
<protein>
    <submittedName>
        <fullName evidence="1">Transcriptional regulator</fullName>
    </submittedName>
</protein>
<dbReference type="KEGG" id="aft:BBF96_15610"/>
<evidence type="ECO:0000313" key="1">
    <source>
        <dbReference type="EMBL" id="AZR74966.1"/>
    </source>
</evidence>
<proteinExistence type="predicted"/>
<accession>A0A3Q9HSS1</accession>
<dbReference type="AlphaFoldDB" id="A0A3Q9HSS1"/>
<evidence type="ECO:0000313" key="2">
    <source>
        <dbReference type="Proteomes" id="UP000267250"/>
    </source>
</evidence>
<dbReference type="Proteomes" id="UP000267250">
    <property type="component" value="Chromosome"/>
</dbReference>
<keyword evidence="2" id="KW-1185">Reference proteome</keyword>
<name>A0A3Q9HSS1_9FIRM</name>
<sequence>MIEKILNLRSQGLSQTEVARELEVERTFISRLESLGEVHKGGRIAIVGFPIANVEEIREMALNEGVEFVLLMSEKERWSFIKRDGLDIFNQIMEILIRLKEYDLVIFLGSDMRIDLADTLLEGKVVGIELGTSPITEDKYIDPSILKNIIKNFRK</sequence>
<dbReference type="EMBL" id="CP016379">
    <property type="protein sequence ID" value="AZR74966.1"/>
    <property type="molecule type" value="Genomic_DNA"/>
</dbReference>
<organism evidence="1 2">
    <name type="scientific">Anoxybacter fermentans</name>
    <dbReference type="NCBI Taxonomy" id="1323375"/>
    <lineage>
        <taxon>Bacteria</taxon>
        <taxon>Bacillati</taxon>
        <taxon>Bacillota</taxon>
        <taxon>Clostridia</taxon>
        <taxon>Halanaerobiales</taxon>
        <taxon>Anoxybacter</taxon>
    </lineage>
</organism>